<evidence type="ECO:0000313" key="4">
    <source>
        <dbReference type="Proteomes" id="UP000618926"/>
    </source>
</evidence>
<dbReference type="Pfam" id="PF10546">
    <property type="entry name" value="P63C"/>
    <property type="match status" value="1"/>
</dbReference>
<organism evidence="3 4">
    <name type="scientific">Geobacter anodireducens</name>
    <dbReference type="NCBI Taxonomy" id="1340425"/>
    <lineage>
        <taxon>Bacteria</taxon>
        <taxon>Pseudomonadati</taxon>
        <taxon>Thermodesulfobacteriota</taxon>
        <taxon>Desulfuromonadia</taxon>
        <taxon>Geobacterales</taxon>
        <taxon>Geobacteraceae</taxon>
        <taxon>Geobacter</taxon>
    </lineage>
</organism>
<evidence type="ECO:0000313" key="3">
    <source>
        <dbReference type="EMBL" id="MBE2887228.1"/>
    </source>
</evidence>
<dbReference type="Proteomes" id="UP000618926">
    <property type="component" value="Unassembled WGS sequence"/>
</dbReference>
<feature type="region of interest" description="Disordered" evidence="1">
    <location>
        <begin position="1"/>
        <end position="43"/>
    </location>
</feature>
<accession>A0ABR9NSJ5</accession>
<dbReference type="EMBL" id="JADBFD010000005">
    <property type="protein sequence ID" value="MBE2887228.1"/>
    <property type="molecule type" value="Genomic_DNA"/>
</dbReference>
<proteinExistence type="predicted"/>
<comment type="caution">
    <text evidence="3">The sequence shown here is derived from an EMBL/GenBank/DDBJ whole genome shotgun (WGS) entry which is preliminary data.</text>
</comment>
<name>A0ABR9NSJ5_9BACT</name>
<feature type="domain" description="Bacteriophage Mx8 p63 C-terminal" evidence="2">
    <location>
        <begin position="216"/>
        <end position="301"/>
    </location>
</feature>
<feature type="compositionally biased region" description="Basic and acidic residues" evidence="1">
    <location>
        <begin position="20"/>
        <end position="41"/>
    </location>
</feature>
<protein>
    <recommendedName>
        <fullName evidence="2">Bacteriophage Mx8 p63 C-terminal domain-containing protein</fullName>
    </recommendedName>
</protein>
<sequence>MSKAKKGSSQGGIARAESLTPEKRKEIAQKAADARWGRNSDGEDSDIVEVSGDLPVAFHKGFLPMFGVDIPCYVLSNGVKVIGRTSATELLTGIKGGGGLEKYLGVSSLKPFINLDSVLERMVAFRLPEVEGLGTAVKGLPSDLYIEICQGFVAALQAGMSPDSPHPKMTARQMEMAMKASMFLSACAKVGLDALIDEATGYQYERAQDALEIKFKAYLAEEMRKWEKTFPDELWVEFGRLTGWKGALSQRPKYWGKLVMELVYEHLDSDIADWLKKNAPAPRAGKNYHQWLSGQYGLKKLVEHIWMLIGVARTCEHMTELRDRMAELNGKIPVQLRLYLPTPSKQE</sequence>
<reference evidence="3 4" key="1">
    <citation type="submission" date="2020-10" db="EMBL/GenBank/DDBJ databases">
        <title>Investigation of anaerobic biodegradation of phenanthrene by a sulfate-dependent Geobacter anodireducens strain PheS2.</title>
        <authorList>
            <person name="Zhang Z."/>
        </authorList>
    </citation>
    <scope>NUCLEOTIDE SEQUENCE [LARGE SCALE GENOMIC DNA]</scope>
    <source>
        <strain evidence="3 4">PheS2</strain>
    </source>
</reference>
<dbReference type="RefSeq" id="WP_192905157.1">
    <property type="nucleotide sequence ID" value="NZ_JADBFD010000005.1"/>
</dbReference>
<keyword evidence="4" id="KW-1185">Reference proteome</keyword>
<evidence type="ECO:0000256" key="1">
    <source>
        <dbReference type="SAM" id="MobiDB-lite"/>
    </source>
</evidence>
<evidence type="ECO:0000259" key="2">
    <source>
        <dbReference type="Pfam" id="PF10546"/>
    </source>
</evidence>
<gene>
    <name evidence="3" type="ORF">IIE05_04525</name>
</gene>
<dbReference type="InterPro" id="IPR018874">
    <property type="entry name" value="Phage_Mx8_p63_C"/>
</dbReference>